<evidence type="ECO:0000313" key="3">
    <source>
        <dbReference type="Proteomes" id="UP000075243"/>
    </source>
</evidence>
<proteinExistence type="predicted"/>
<dbReference type="Proteomes" id="UP000075243">
    <property type="component" value="Unassembled WGS sequence"/>
</dbReference>
<accession>A0A151SCD3</accession>
<evidence type="ECO:0000259" key="1">
    <source>
        <dbReference type="Pfam" id="PF25597"/>
    </source>
</evidence>
<gene>
    <name evidence="2" type="ORF">KK1_025592</name>
</gene>
<dbReference type="Pfam" id="PF25597">
    <property type="entry name" value="SH3_retrovirus"/>
    <property type="match status" value="1"/>
</dbReference>
<feature type="domain" description="Retroviral polymerase SH3-like" evidence="1">
    <location>
        <begin position="66"/>
        <end position="127"/>
    </location>
</feature>
<dbReference type="EMBL" id="KQ483423">
    <property type="protein sequence ID" value="KYP52472.1"/>
    <property type="molecule type" value="Genomic_DNA"/>
</dbReference>
<dbReference type="Gramene" id="C.cajan_24920.t">
    <property type="protein sequence ID" value="C.cajan_24920.t.cds1"/>
    <property type="gene ID" value="C.cajan_24920"/>
</dbReference>
<keyword evidence="3" id="KW-1185">Reference proteome</keyword>
<dbReference type="AlphaFoldDB" id="A0A151SCD3"/>
<protein>
    <submittedName>
        <fullName evidence="2">Retrovirus-related Pol polyprotein from transposon TNT 1-94</fullName>
    </submittedName>
</protein>
<dbReference type="PANTHER" id="PTHR42648">
    <property type="entry name" value="TRANSPOSASE, PUTATIVE-RELATED"/>
    <property type="match status" value="1"/>
</dbReference>
<dbReference type="InterPro" id="IPR057670">
    <property type="entry name" value="SH3_retrovirus"/>
</dbReference>
<dbReference type="OMA" id="LERVWCM"/>
<dbReference type="STRING" id="3821.A0A151SCD3"/>
<dbReference type="PANTHER" id="PTHR42648:SF28">
    <property type="entry name" value="TRANSPOSON-ENCODED PROTEIN WITH RIBONUCLEASE H-LIKE AND RETROVIRUS ZINC FINGER-LIKE DOMAINS"/>
    <property type="match status" value="1"/>
</dbReference>
<name>A0A151SCD3_CAJCA</name>
<organism evidence="2 3">
    <name type="scientific">Cajanus cajan</name>
    <name type="common">Pigeon pea</name>
    <name type="synonym">Cajanus indicus</name>
    <dbReference type="NCBI Taxonomy" id="3821"/>
    <lineage>
        <taxon>Eukaryota</taxon>
        <taxon>Viridiplantae</taxon>
        <taxon>Streptophyta</taxon>
        <taxon>Embryophyta</taxon>
        <taxon>Tracheophyta</taxon>
        <taxon>Spermatophyta</taxon>
        <taxon>Magnoliopsida</taxon>
        <taxon>eudicotyledons</taxon>
        <taxon>Gunneridae</taxon>
        <taxon>Pentapetalae</taxon>
        <taxon>rosids</taxon>
        <taxon>fabids</taxon>
        <taxon>Fabales</taxon>
        <taxon>Fabaceae</taxon>
        <taxon>Papilionoideae</taxon>
        <taxon>50 kb inversion clade</taxon>
        <taxon>NPAAA clade</taxon>
        <taxon>indigoferoid/millettioid clade</taxon>
        <taxon>Phaseoleae</taxon>
        <taxon>Cajanus</taxon>
    </lineage>
</organism>
<sequence>MNKTLVERVRCMLFEAKLLKPFLGEALLAIVHVINLSPAVALNTEVSDKFWFDKNVSYDYLRVFGCKTFVYVPKDERSKLDTKTRQCIFIGYGHNEFGYMLYDPIEKKLVRSCDVQFMEDQTIEDINKVEKTTPKKDNNLTDGNLMWLPIHNLDKVETDAQNDEEHGDVDDQQIGDVLEVPMLKRNMIWYMMMILIMLMNYHKSLLGDPTS</sequence>
<reference evidence="2" key="1">
    <citation type="journal article" date="2012" name="Nat. Biotechnol.">
        <title>Draft genome sequence of pigeonpea (Cajanus cajan), an orphan legume crop of resource-poor farmers.</title>
        <authorList>
            <person name="Varshney R.K."/>
            <person name="Chen W."/>
            <person name="Li Y."/>
            <person name="Bharti A.K."/>
            <person name="Saxena R.K."/>
            <person name="Schlueter J.A."/>
            <person name="Donoghue M.T."/>
            <person name="Azam S."/>
            <person name="Fan G."/>
            <person name="Whaley A.M."/>
            <person name="Farmer A.D."/>
            <person name="Sheridan J."/>
            <person name="Iwata A."/>
            <person name="Tuteja R."/>
            <person name="Penmetsa R.V."/>
            <person name="Wu W."/>
            <person name="Upadhyaya H.D."/>
            <person name="Yang S.P."/>
            <person name="Shah T."/>
            <person name="Saxena K.B."/>
            <person name="Michael T."/>
            <person name="McCombie W.R."/>
            <person name="Yang B."/>
            <person name="Zhang G."/>
            <person name="Yang H."/>
            <person name="Wang J."/>
            <person name="Spillane C."/>
            <person name="Cook D.R."/>
            <person name="May G.D."/>
            <person name="Xu X."/>
            <person name="Jackson S.A."/>
        </authorList>
    </citation>
    <scope>NUCLEOTIDE SEQUENCE [LARGE SCALE GENOMIC DNA]</scope>
</reference>
<evidence type="ECO:0000313" key="2">
    <source>
        <dbReference type="EMBL" id="KYP52472.1"/>
    </source>
</evidence>
<dbReference type="InterPro" id="IPR039537">
    <property type="entry name" value="Retrotran_Ty1/copia-like"/>
</dbReference>